<keyword evidence="3" id="KW-1185">Reference proteome</keyword>
<comment type="caution">
    <text evidence="2">The sequence shown here is derived from an EMBL/GenBank/DDBJ whole genome shotgun (WGS) entry which is preliminary data.</text>
</comment>
<evidence type="ECO:0000256" key="1">
    <source>
        <dbReference type="SAM" id="MobiDB-lite"/>
    </source>
</evidence>
<evidence type="ECO:0000313" key="3">
    <source>
        <dbReference type="Proteomes" id="UP001356427"/>
    </source>
</evidence>
<accession>A0AAN8R5H9</accession>
<sequence>MVEVGLPLKESGRKKRKKIGGIIEKRMMNDQTQSGLCPPESQARQATPLRHGLLFPLSDALIGYYSVHHKTMKWYKTFLFLFVDIAVGNSFLLHKELHKNNPTKPYTQKKFREKLLTEMVSFAKQSEPQPPPRPPPTSCMPEYYGDDASKDRKNCRRWLDVGIPKVKTPVYCRKCQVPLCITSKRNCFKDWHDSKF</sequence>
<dbReference type="PANTHER" id="PTHR46599">
    <property type="entry name" value="PIGGYBAC TRANSPOSABLE ELEMENT-DERIVED PROTEIN 4"/>
    <property type="match status" value="1"/>
</dbReference>
<dbReference type="PANTHER" id="PTHR46599:SF3">
    <property type="entry name" value="PIGGYBAC TRANSPOSABLE ELEMENT-DERIVED PROTEIN 4"/>
    <property type="match status" value="1"/>
</dbReference>
<gene>
    <name evidence="2" type="ORF">J4Q44_G00016300</name>
</gene>
<feature type="region of interest" description="Disordered" evidence="1">
    <location>
        <begin position="123"/>
        <end position="143"/>
    </location>
</feature>
<feature type="compositionally biased region" description="Pro residues" evidence="1">
    <location>
        <begin position="128"/>
        <end position="138"/>
    </location>
</feature>
<proteinExistence type="predicted"/>
<reference evidence="2 3" key="1">
    <citation type="submission" date="2021-04" db="EMBL/GenBank/DDBJ databases">
        <authorList>
            <person name="De Guttry C."/>
            <person name="Zahm M."/>
            <person name="Klopp C."/>
            <person name="Cabau C."/>
            <person name="Louis A."/>
            <person name="Berthelot C."/>
            <person name="Parey E."/>
            <person name="Roest Crollius H."/>
            <person name="Montfort J."/>
            <person name="Robinson-Rechavi M."/>
            <person name="Bucao C."/>
            <person name="Bouchez O."/>
            <person name="Gislard M."/>
            <person name="Lluch J."/>
            <person name="Milhes M."/>
            <person name="Lampietro C."/>
            <person name="Lopez Roques C."/>
            <person name="Donnadieu C."/>
            <person name="Braasch I."/>
            <person name="Desvignes T."/>
            <person name="Postlethwait J."/>
            <person name="Bobe J."/>
            <person name="Wedekind C."/>
            <person name="Guiguen Y."/>
        </authorList>
    </citation>
    <scope>NUCLEOTIDE SEQUENCE [LARGE SCALE GENOMIC DNA]</scope>
    <source>
        <strain evidence="2">Cs_M1</strain>
        <tissue evidence="2">Blood</tissue>
    </source>
</reference>
<name>A0AAN8R5H9_9TELE</name>
<organism evidence="2 3">
    <name type="scientific">Coregonus suidteri</name>
    <dbReference type="NCBI Taxonomy" id="861788"/>
    <lineage>
        <taxon>Eukaryota</taxon>
        <taxon>Metazoa</taxon>
        <taxon>Chordata</taxon>
        <taxon>Craniata</taxon>
        <taxon>Vertebrata</taxon>
        <taxon>Euteleostomi</taxon>
        <taxon>Actinopterygii</taxon>
        <taxon>Neopterygii</taxon>
        <taxon>Teleostei</taxon>
        <taxon>Protacanthopterygii</taxon>
        <taxon>Salmoniformes</taxon>
        <taxon>Salmonidae</taxon>
        <taxon>Coregoninae</taxon>
        <taxon>Coregonus</taxon>
    </lineage>
</organism>
<dbReference type="EMBL" id="JAGTTL010000002">
    <property type="protein sequence ID" value="KAK6325986.1"/>
    <property type="molecule type" value="Genomic_DNA"/>
</dbReference>
<evidence type="ECO:0008006" key="4">
    <source>
        <dbReference type="Google" id="ProtNLM"/>
    </source>
</evidence>
<evidence type="ECO:0000313" key="2">
    <source>
        <dbReference type="EMBL" id="KAK6325986.1"/>
    </source>
</evidence>
<dbReference type="Proteomes" id="UP001356427">
    <property type="component" value="Unassembled WGS sequence"/>
</dbReference>
<dbReference type="AlphaFoldDB" id="A0AAN8R5H9"/>
<protein>
    <recommendedName>
        <fullName evidence="4">PiggyBac transposable element-derived protein domain-containing protein</fullName>
    </recommendedName>
</protein>